<protein>
    <recommendedName>
        <fullName evidence="3">DDE Tnp4 domain-containing protein</fullName>
    </recommendedName>
</protein>
<keyword evidence="2" id="KW-1185">Reference proteome</keyword>
<evidence type="ECO:0000313" key="1">
    <source>
        <dbReference type="EMBL" id="KAJ8896591.1"/>
    </source>
</evidence>
<evidence type="ECO:0008006" key="3">
    <source>
        <dbReference type="Google" id="ProtNLM"/>
    </source>
</evidence>
<dbReference type="EMBL" id="JARBHB010000001">
    <property type="protein sequence ID" value="KAJ8896591.1"/>
    <property type="molecule type" value="Genomic_DNA"/>
</dbReference>
<organism evidence="1 2">
    <name type="scientific">Dryococelus australis</name>
    <dbReference type="NCBI Taxonomy" id="614101"/>
    <lineage>
        <taxon>Eukaryota</taxon>
        <taxon>Metazoa</taxon>
        <taxon>Ecdysozoa</taxon>
        <taxon>Arthropoda</taxon>
        <taxon>Hexapoda</taxon>
        <taxon>Insecta</taxon>
        <taxon>Pterygota</taxon>
        <taxon>Neoptera</taxon>
        <taxon>Polyneoptera</taxon>
        <taxon>Phasmatodea</taxon>
        <taxon>Verophasmatodea</taxon>
        <taxon>Anareolatae</taxon>
        <taxon>Phasmatidae</taxon>
        <taxon>Eurycanthinae</taxon>
        <taxon>Dryococelus</taxon>
    </lineage>
</organism>
<comment type="caution">
    <text evidence="1">The sequence shown here is derived from an EMBL/GenBank/DDBJ whole genome shotgun (WGS) entry which is preliminary data.</text>
</comment>
<evidence type="ECO:0000313" key="2">
    <source>
        <dbReference type="Proteomes" id="UP001159363"/>
    </source>
</evidence>
<proteinExistence type="predicted"/>
<reference evidence="1 2" key="1">
    <citation type="submission" date="2023-02" db="EMBL/GenBank/DDBJ databases">
        <title>LHISI_Scaffold_Assembly.</title>
        <authorList>
            <person name="Stuart O.P."/>
            <person name="Cleave R."/>
            <person name="Magrath M.J.L."/>
            <person name="Mikheyev A.S."/>
        </authorList>
    </citation>
    <scope>NUCLEOTIDE SEQUENCE [LARGE SCALE GENOMIC DNA]</scope>
    <source>
        <strain evidence="1">Daus_M_001</strain>
        <tissue evidence="1">Leg muscle</tissue>
    </source>
</reference>
<accession>A0ABQ9IIY0</accession>
<name>A0ABQ9IIY0_9NEOP</name>
<sequence length="251" mass="29538">MQCMVKEFVCLKGHLRINEPDDYKNYLRMNAVTFDELLLLLAPYLHEEDTRMRNSRLVASLHYLATGRSYKCLKFNSGISPQSLGTMIPETCRHIRMAIGECFEISWQFPNCKGALDGKHIRIRCPKLSGAQYYSCKHFLQYCFVGDDYVLLYVNVCTNKHNRWWRMGIYTTLYEDSLTYKLNVPQEDWNTEKLNLVFVTNEAFSLHKHLLKPFSQFELRARNVIENVFGIMSSRFRVFHSAIHVNPENTR</sequence>
<gene>
    <name evidence="1" type="ORF">PR048_001935</name>
</gene>
<dbReference type="Proteomes" id="UP001159363">
    <property type="component" value="Chromosome 1"/>
</dbReference>